<evidence type="ECO:0000313" key="3">
    <source>
        <dbReference type="EnsemblFungi" id="PTTG_27758-t43_1-p1"/>
    </source>
</evidence>
<reference evidence="3" key="4">
    <citation type="submission" date="2025-05" db="UniProtKB">
        <authorList>
            <consortium name="EnsemblFungi"/>
        </authorList>
    </citation>
    <scope>IDENTIFICATION</scope>
    <source>
        <strain evidence="3">isolate 1-1 / race 1 (BBBD)</strain>
    </source>
</reference>
<sequence>MGETGETSPPSKASDTVSAPQPKIGSKSLEPALLPVKKGLLRFPERESLQLHTGIRPALFNARATSLTSESNRFTSAPHPVDWETHSEQLPKLSLHLFAPSPLVDNSSHPMEDIQEESKVTSLVNLFTEYFELSPRARGAQHNK</sequence>
<name>A0A180GI82_PUCT1</name>
<accession>A0A180GI82</accession>
<protein>
    <submittedName>
        <fullName evidence="2 3">Uncharacterized protein</fullName>
    </submittedName>
</protein>
<feature type="region of interest" description="Disordered" evidence="1">
    <location>
        <begin position="1"/>
        <end position="30"/>
    </location>
</feature>
<dbReference type="EnsemblFungi" id="PTTG_27758-t43_1">
    <property type="protein sequence ID" value="PTTG_27758-t43_1-p1"/>
    <property type="gene ID" value="PTTG_27758"/>
</dbReference>
<reference evidence="2" key="1">
    <citation type="submission" date="2009-11" db="EMBL/GenBank/DDBJ databases">
        <authorList>
            <consortium name="The Broad Institute Genome Sequencing Platform"/>
            <person name="Ward D."/>
            <person name="Feldgarden M."/>
            <person name="Earl A."/>
            <person name="Young S.K."/>
            <person name="Zeng Q."/>
            <person name="Koehrsen M."/>
            <person name="Alvarado L."/>
            <person name="Berlin A."/>
            <person name="Bochicchio J."/>
            <person name="Borenstein D."/>
            <person name="Chapman S.B."/>
            <person name="Chen Z."/>
            <person name="Engels R."/>
            <person name="Freedman E."/>
            <person name="Gellesch M."/>
            <person name="Goldberg J."/>
            <person name="Griggs A."/>
            <person name="Gujja S."/>
            <person name="Heilman E."/>
            <person name="Heiman D."/>
            <person name="Hepburn T."/>
            <person name="Howarth C."/>
            <person name="Jen D."/>
            <person name="Larson L."/>
            <person name="Lewis B."/>
            <person name="Mehta T."/>
            <person name="Park D."/>
            <person name="Pearson M."/>
            <person name="Roberts A."/>
            <person name="Saif S."/>
            <person name="Shea T."/>
            <person name="Shenoy N."/>
            <person name="Sisk P."/>
            <person name="Stolte C."/>
            <person name="Sykes S."/>
            <person name="Thomson T."/>
            <person name="Walk T."/>
            <person name="White J."/>
            <person name="Yandava C."/>
            <person name="Izard J."/>
            <person name="Baranova O.V."/>
            <person name="Blanton J.M."/>
            <person name="Tanner A.C."/>
            <person name="Dewhirst F.E."/>
            <person name="Haas B."/>
            <person name="Nusbaum C."/>
            <person name="Birren B."/>
        </authorList>
    </citation>
    <scope>NUCLEOTIDE SEQUENCE [LARGE SCALE GENOMIC DNA]</scope>
    <source>
        <strain evidence="2">1-1 BBBD Race 1</strain>
    </source>
</reference>
<gene>
    <name evidence="2" type="ORF">PTTG_27758</name>
</gene>
<evidence type="ECO:0000256" key="1">
    <source>
        <dbReference type="SAM" id="MobiDB-lite"/>
    </source>
</evidence>
<evidence type="ECO:0000313" key="2">
    <source>
        <dbReference type="EMBL" id="OAV92032.1"/>
    </source>
</evidence>
<dbReference type="EMBL" id="ADAS02000070">
    <property type="protein sequence ID" value="OAV92032.1"/>
    <property type="molecule type" value="Genomic_DNA"/>
</dbReference>
<reference evidence="3 4" key="3">
    <citation type="journal article" date="2017" name="G3 (Bethesda)">
        <title>Comparative analysis highlights variable genome content of wheat rusts and divergence of the mating loci.</title>
        <authorList>
            <person name="Cuomo C.A."/>
            <person name="Bakkeren G."/>
            <person name="Khalil H.B."/>
            <person name="Panwar V."/>
            <person name="Joly D."/>
            <person name="Linning R."/>
            <person name="Sakthikumar S."/>
            <person name="Song X."/>
            <person name="Adiconis X."/>
            <person name="Fan L."/>
            <person name="Goldberg J.M."/>
            <person name="Levin J.Z."/>
            <person name="Young S."/>
            <person name="Zeng Q."/>
            <person name="Anikster Y."/>
            <person name="Bruce M."/>
            <person name="Wang M."/>
            <person name="Yin C."/>
            <person name="McCallum B."/>
            <person name="Szabo L.J."/>
            <person name="Hulbert S."/>
            <person name="Chen X."/>
            <person name="Fellers J.P."/>
        </authorList>
    </citation>
    <scope>NUCLEOTIDE SEQUENCE</scope>
    <source>
        <strain evidence="4">Isolate 1-1 / race 1 (BBBD)</strain>
        <strain evidence="3">isolate 1-1 / race 1 (BBBD)</strain>
    </source>
</reference>
<dbReference type="Proteomes" id="UP000005240">
    <property type="component" value="Unassembled WGS sequence"/>
</dbReference>
<feature type="compositionally biased region" description="Polar residues" evidence="1">
    <location>
        <begin position="1"/>
        <end position="19"/>
    </location>
</feature>
<dbReference type="VEuPathDB" id="FungiDB:PTTG_27758"/>
<dbReference type="OrthoDB" id="2511178at2759"/>
<reference evidence="2" key="2">
    <citation type="submission" date="2016-05" db="EMBL/GenBank/DDBJ databases">
        <title>Comparative analysis highlights variable genome content of wheat rusts and divergence of the mating loci.</title>
        <authorList>
            <person name="Cuomo C.A."/>
            <person name="Bakkeren G."/>
            <person name="Szabo L."/>
            <person name="Khalil H."/>
            <person name="Joly D."/>
            <person name="Goldberg J."/>
            <person name="Young S."/>
            <person name="Zeng Q."/>
            <person name="Fellers J."/>
        </authorList>
    </citation>
    <scope>NUCLEOTIDE SEQUENCE [LARGE SCALE GENOMIC DNA]</scope>
    <source>
        <strain evidence="2">1-1 BBBD Race 1</strain>
    </source>
</reference>
<dbReference type="AlphaFoldDB" id="A0A180GI82"/>
<organism evidence="2">
    <name type="scientific">Puccinia triticina (isolate 1-1 / race 1 (BBBD))</name>
    <name type="common">Brown leaf rust fungus</name>
    <dbReference type="NCBI Taxonomy" id="630390"/>
    <lineage>
        <taxon>Eukaryota</taxon>
        <taxon>Fungi</taxon>
        <taxon>Dikarya</taxon>
        <taxon>Basidiomycota</taxon>
        <taxon>Pucciniomycotina</taxon>
        <taxon>Pucciniomycetes</taxon>
        <taxon>Pucciniales</taxon>
        <taxon>Pucciniaceae</taxon>
        <taxon>Puccinia</taxon>
    </lineage>
</organism>
<keyword evidence="4" id="KW-1185">Reference proteome</keyword>
<proteinExistence type="predicted"/>
<evidence type="ECO:0000313" key="4">
    <source>
        <dbReference type="Proteomes" id="UP000005240"/>
    </source>
</evidence>